<keyword evidence="2" id="KW-1003">Cell membrane</keyword>
<evidence type="ECO:0000256" key="2">
    <source>
        <dbReference type="ARBA" id="ARBA00022475"/>
    </source>
</evidence>
<feature type="transmembrane region" description="Helical" evidence="3">
    <location>
        <begin position="58"/>
        <end position="77"/>
    </location>
</feature>
<dbReference type="GO" id="GO:1990573">
    <property type="term" value="P:potassium ion import across plasma membrane"/>
    <property type="evidence" value="ECO:0007669"/>
    <property type="project" value="TreeGrafter"/>
</dbReference>
<reference evidence="5 6" key="1">
    <citation type="submission" date="2017-06" db="EMBL/GenBank/DDBJ databases">
        <title>Comparative genomic analysis of Ambrosia Fusariam Clade fungi.</title>
        <authorList>
            <person name="Stajich J.E."/>
            <person name="Carrillo J."/>
            <person name="Kijimoto T."/>
            <person name="Eskalen A."/>
            <person name="O'Donnell K."/>
            <person name="Kasson M."/>
        </authorList>
    </citation>
    <scope>NUCLEOTIDE SEQUENCE [LARGE SCALE GENOMIC DNA]</scope>
    <source>
        <strain evidence="5 6">NRRL62579</strain>
    </source>
</reference>
<dbReference type="EMBL" id="NKCK01001028">
    <property type="protein sequence ID" value="RSL75605.1"/>
    <property type="molecule type" value="Genomic_DNA"/>
</dbReference>
<dbReference type="SUPFAM" id="SSF81653">
    <property type="entry name" value="Calcium ATPase, transduction domain A"/>
    <property type="match status" value="1"/>
</dbReference>
<dbReference type="PANTHER" id="PTHR43294">
    <property type="entry name" value="SODIUM/POTASSIUM-TRANSPORTING ATPASE SUBUNIT ALPHA"/>
    <property type="match status" value="1"/>
</dbReference>
<dbReference type="GO" id="GO:0005886">
    <property type="term" value="C:plasma membrane"/>
    <property type="evidence" value="ECO:0007669"/>
    <property type="project" value="UniProtKB-SubCell"/>
</dbReference>
<gene>
    <name evidence="5" type="ORF">CEP52_017839</name>
</gene>
<dbReference type="Proteomes" id="UP000287144">
    <property type="component" value="Unassembled WGS sequence"/>
</dbReference>
<dbReference type="Gene3D" id="1.20.1110.10">
    <property type="entry name" value="Calcium-transporting ATPase, transmembrane domain"/>
    <property type="match status" value="1"/>
</dbReference>
<feature type="transmembrane region" description="Helical" evidence="3">
    <location>
        <begin position="24"/>
        <end position="46"/>
    </location>
</feature>
<evidence type="ECO:0000313" key="6">
    <source>
        <dbReference type="Proteomes" id="UP000287144"/>
    </source>
</evidence>
<evidence type="ECO:0000256" key="1">
    <source>
        <dbReference type="ARBA" id="ARBA00004651"/>
    </source>
</evidence>
<dbReference type="SUPFAM" id="SSF81665">
    <property type="entry name" value="Calcium ATPase, transmembrane domain M"/>
    <property type="match status" value="1"/>
</dbReference>
<dbReference type="GO" id="GO:1902600">
    <property type="term" value="P:proton transmembrane transport"/>
    <property type="evidence" value="ECO:0007669"/>
    <property type="project" value="TreeGrafter"/>
</dbReference>
<keyword evidence="3" id="KW-1133">Transmembrane helix</keyword>
<dbReference type="InterPro" id="IPR008250">
    <property type="entry name" value="ATPase_P-typ_transduc_dom_A_sf"/>
</dbReference>
<keyword evidence="3" id="KW-0812">Transmembrane</keyword>
<dbReference type="GO" id="GO:0006883">
    <property type="term" value="P:intracellular sodium ion homeostasis"/>
    <property type="evidence" value="ECO:0007669"/>
    <property type="project" value="TreeGrafter"/>
</dbReference>
<keyword evidence="3" id="KW-0472">Membrane</keyword>
<dbReference type="GO" id="GO:0030007">
    <property type="term" value="P:intracellular potassium ion homeostasis"/>
    <property type="evidence" value="ECO:0007669"/>
    <property type="project" value="TreeGrafter"/>
</dbReference>
<evidence type="ECO:0000256" key="3">
    <source>
        <dbReference type="SAM" id="Phobius"/>
    </source>
</evidence>
<feature type="non-terminal residue" evidence="5">
    <location>
        <position position="1"/>
    </location>
</feature>
<dbReference type="Pfam" id="PF00122">
    <property type="entry name" value="E1-E2_ATPase"/>
    <property type="match status" value="1"/>
</dbReference>
<dbReference type="InterPro" id="IPR023298">
    <property type="entry name" value="ATPase_P-typ_TM_dom_sf"/>
</dbReference>
<sequence length="192" mass="20932">VAEKLAHYGDNTVSPIPNRIAKRILGYLFKGFGTVLFVATILAFTAWRIGQPRAPADLALAIALLAVFHIQAGFNVWQDWSSRREMASMMRMLPEYCKVLRDGANCNIPVDQIVPGDILFIETGDRLPADIRFTEVSPSAKFDRSLSMPLHAAVTTTDNSYLEANNIGLQGTYCVSGKSTGVVVATGDNTIL</sequence>
<name>A0A428RDJ6_9HYPO</name>
<dbReference type="GO" id="GO:0005391">
    <property type="term" value="F:P-type sodium:potassium-exchanging transporter activity"/>
    <property type="evidence" value="ECO:0007669"/>
    <property type="project" value="TreeGrafter"/>
</dbReference>
<proteinExistence type="predicted"/>
<dbReference type="STRING" id="1325735.A0A428RDJ6"/>
<comment type="caution">
    <text evidence="5">The sequence shown here is derived from an EMBL/GenBank/DDBJ whole genome shotgun (WGS) entry which is preliminary data.</text>
</comment>
<comment type="subcellular location">
    <subcellularLocation>
        <location evidence="1">Cell membrane</location>
        <topology evidence="1">Multi-pass membrane protein</topology>
    </subcellularLocation>
</comment>
<dbReference type="Gene3D" id="2.70.150.10">
    <property type="entry name" value="Calcium-transporting ATPase, cytoplasmic transduction domain A"/>
    <property type="match status" value="1"/>
</dbReference>
<evidence type="ECO:0000313" key="5">
    <source>
        <dbReference type="EMBL" id="RSL75605.1"/>
    </source>
</evidence>
<dbReference type="InterPro" id="IPR059000">
    <property type="entry name" value="ATPase_P-type_domA"/>
</dbReference>
<dbReference type="AlphaFoldDB" id="A0A428RDJ6"/>
<evidence type="ECO:0000259" key="4">
    <source>
        <dbReference type="Pfam" id="PF00122"/>
    </source>
</evidence>
<accession>A0A428RDJ6</accession>
<dbReference type="InterPro" id="IPR050510">
    <property type="entry name" value="Cation_transp_ATPase_P-type"/>
</dbReference>
<feature type="non-terminal residue" evidence="5">
    <location>
        <position position="192"/>
    </location>
</feature>
<keyword evidence="6" id="KW-1185">Reference proteome</keyword>
<dbReference type="GO" id="GO:0036376">
    <property type="term" value="P:sodium ion export across plasma membrane"/>
    <property type="evidence" value="ECO:0007669"/>
    <property type="project" value="TreeGrafter"/>
</dbReference>
<organism evidence="5 6">
    <name type="scientific">Fusarium oligoseptatum</name>
    <dbReference type="NCBI Taxonomy" id="2604345"/>
    <lineage>
        <taxon>Eukaryota</taxon>
        <taxon>Fungi</taxon>
        <taxon>Dikarya</taxon>
        <taxon>Ascomycota</taxon>
        <taxon>Pezizomycotina</taxon>
        <taxon>Sordariomycetes</taxon>
        <taxon>Hypocreomycetidae</taxon>
        <taxon>Hypocreales</taxon>
        <taxon>Nectriaceae</taxon>
        <taxon>Fusarium</taxon>
        <taxon>Fusarium solani species complex</taxon>
    </lineage>
</organism>
<protein>
    <recommendedName>
        <fullName evidence="4">P-type ATPase A domain-containing protein</fullName>
    </recommendedName>
</protein>
<feature type="domain" description="P-type ATPase A" evidence="4">
    <location>
        <begin position="92"/>
        <end position="190"/>
    </location>
</feature>
<dbReference type="PANTHER" id="PTHR43294:SF21">
    <property type="entry name" value="CATION TRANSPORTING ATPASE"/>
    <property type="match status" value="1"/>
</dbReference>